<evidence type="ECO:0000259" key="2">
    <source>
        <dbReference type="Pfam" id="PF13843"/>
    </source>
</evidence>
<sequence>MASSRGKRVASSEVLDRYFADGSGDEGDFDDAGGDLDDHYNDSDIFDDDDDDDDSFVENLEAGINESSKSASSSSLSVSGSGANRTNDDVISGRGDSCSVKTEACACTVKTEETEWGIKTEDGECSVSTVPEIGLSDDEEMSDDDFVEPDEYVYRQDDTDSQMDLTSHQDQASHSDSDSEDQDEDWVHDTQNFPKVPPFSGQPGLKINLSDDSTAREVYKLIITDDVINKWTVETNRYARETIGLKKKAAANLSDRSRFKSWKPVTSQEMRRFLAVCLHMGLVHKPTLNHYWSLHPALHSSFCAKVMSRERFLSILAFLHVSNNADYIPYGEKNHDPIHKIRPFVEHLNHTFMSLYEPHRELCLSESVCPFKGRSRFKVFMKNKPAKWGFKLIQVCESKSGYVQRFEMYCADKRVSNKPVEVVDRLLEPLKDKGHHLYLDKAYCCPQLWDRLHRRRTMMCGACRKSCAGMPAAWFQHRQSPGQLDYRRKGQLVVTRWTDRREVVTLSTIHLPQLQGTHGRFGAKDKPVSVTDHAKHTAGLARSDQVVSFFPMKRKSQKWWKKLFFHLLTLVSVQTAILLNKHRRSKDRKALTLSTVVKEIVLSLVDQQQQTLETTASDTASLPNDRLSGKHFPSWCPQTPGRTAHSRRVCKVCMVKARQSGQTAAQSKCRRRLSRFWCASCKVGLCLEGCFEAFHTKVDFTK</sequence>
<feature type="compositionally biased region" description="Acidic residues" evidence="1">
    <location>
        <begin position="135"/>
        <end position="145"/>
    </location>
</feature>
<name>A0ABM0K7Y8_APLCA</name>
<feature type="region of interest" description="Disordered" evidence="1">
    <location>
        <begin position="19"/>
        <end position="100"/>
    </location>
</feature>
<dbReference type="Pfam" id="PF13843">
    <property type="entry name" value="DDE_Tnp_1_7"/>
    <property type="match status" value="1"/>
</dbReference>
<feature type="region of interest" description="Disordered" evidence="1">
    <location>
        <begin position="117"/>
        <end position="145"/>
    </location>
</feature>
<feature type="compositionally biased region" description="Acidic residues" evidence="1">
    <location>
        <begin position="44"/>
        <end position="56"/>
    </location>
</feature>
<feature type="region of interest" description="Disordered" evidence="1">
    <location>
        <begin position="161"/>
        <end position="207"/>
    </location>
</feature>
<keyword evidence="3" id="KW-1185">Reference proteome</keyword>
<dbReference type="Proteomes" id="UP000694888">
    <property type="component" value="Unplaced"/>
</dbReference>
<dbReference type="GeneID" id="101860535"/>
<protein>
    <submittedName>
        <fullName evidence="4">PiggyBac transposable element-derived protein 4</fullName>
    </submittedName>
</protein>
<gene>
    <name evidence="4" type="primary">LOC101860535</name>
</gene>
<evidence type="ECO:0000256" key="1">
    <source>
        <dbReference type="SAM" id="MobiDB-lite"/>
    </source>
</evidence>
<dbReference type="PANTHER" id="PTHR46599">
    <property type="entry name" value="PIGGYBAC TRANSPOSABLE ELEMENT-DERIVED PROTEIN 4"/>
    <property type="match status" value="1"/>
</dbReference>
<reference evidence="4" key="1">
    <citation type="submission" date="2025-08" db="UniProtKB">
        <authorList>
            <consortium name="RefSeq"/>
        </authorList>
    </citation>
    <scope>IDENTIFICATION</scope>
</reference>
<feature type="domain" description="PiggyBac transposable element-derived protein" evidence="2">
    <location>
        <begin position="214"/>
        <end position="571"/>
    </location>
</feature>
<evidence type="ECO:0000313" key="3">
    <source>
        <dbReference type="Proteomes" id="UP000694888"/>
    </source>
</evidence>
<proteinExistence type="predicted"/>
<organism evidence="3 4">
    <name type="scientific">Aplysia californica</name>
    <name type="common">California sea hare</name>
    <dbReference type="NCBI Taxonomy" id="6500"/>
    <lineage>
        <taxon>Eukaryota</taxon>
        <taxon>Metazoa</taxon>
        <taxon>Spiralia</taxon>
        <taxon>Lophotrochozoa</taxon>
        <taxon>Mollusca</taxon>
        <taxon>Gastropoda</taxon>
        <taxon>Heterobranchia</taxon>
        <taxon>Euthyneura</taxon>
        <taxon>Tectipleura</taxon>
        <taxon>Aplysiida</taxon>
        <taxon>Aplysioidea</taxon>
        <taxon>Aplysiidae</taxon>
        <taxon>Aplysia</taxon>
    </lineage>
</organism>
<feature type="compositionally biased region" description="Acidic residues" evidence="1">
    <location>
        <begin position="23"/>
        <end position="35"/>
    </location>
</feature>
<dbReference type="InterPro" id="IPR029526">
    <property type="entry name" value="PGBD"/>
</dbReference>
<evidence type="ECO:0000313" key="4">
    <source>
        <dbReference type="RefSeq" id="XP_005110942.1"/>
    </source>
</evidence>
<feature type="compositionally biased region" description="Low complexity" evidence="1">
    <location>
        <begin position="67"/>
        <end position="81"/>
    </location>
</feature>
<dbReference type="PANTHER" id="PTHR46599:SF3">
    <property type="entry name" value="PIGGYBAC TRANSPOSABLE ELEMENT-DERIVED PROTEIN 4"/>
    <property type="match status" value="1"/>
</dbReference>
<dbReference type="RefSeq" id="XP_005110942.1">
    <property type="nucleotide sequence ID" value="XM_005110885.3"/>
</dbReference>
<accession>A0ABM0K7Y8</accession>